<evidence type="ECO:0000313" key="3">
    <source>
        <dbReference type="Proteomes" id="UP000006591"/>
    </source>
</evidence>
<evidence type="ECO:0000313" key="2">
    <source>
        <dbReference type="EnsemblPlants" id="ONIVA06G16020.1"/>
    </source>
</evidence>
<reference evidence="2" key="1">
    <citation type="submission" date="2015-04" db="UniProtKB">
        <authorList>
            <consortium name="EnsemblPlants"/>
        </authorList>
    </citation>
    <scope>IDENTIFICATION</scope>
    <source>
        <strain evidence="2">SL10</strain>
    </source>
</reference>
<dbReference type="OMA" id="GMENAME"/>
<proteinExistence type="predicted"/>
<dbReference type="Gramene" id="ONIVA06G16020.1">
    <property type="protein sequence ID" value="ONIVA06G16020.1"/>
    <property type="gene ID" value="ONIVA06G16020"/>
</dbReference>
<dbReference type="EnsemblPlants" id="ONIVA06G16020.1">
    <property type="protein sequence ID" value="ONIVA06G16020.1"/>
    <property type="gene ID" value="ONIVA06G16020"/>
</dbReference>
<sequence length="184" mass="19556">MSRRRKETTLGQDEPDSRRRERAATLMTTAPVVGAPRHLRRAGRGRSNGLGRARCGIFGCRTMRASDSLATAALSNWLAAVAVTRRSRGLDGAVEYGLTAVAAEHGVGALGDGQWAPVDGVNGVDAVAGAAVDVVWEALIIAEVEAAGDAERWRQRGGMENAMEWHGSNLPKFYQNCSGTQPIS</sequence>
<accession>A0A0E0HQ99</accession>
<dbReference type="AlphaFoldDB" id="A0A0E0HQ99"/>
<reference evidence="2" key="2">
    <citation type="submission" date="2018-04" db="EMBL/GenBank/DDBJ databases">
        <title>OnivRS2 (Oryza nivara Reference Sequence Version 2).</title>
        <authorList>
            <person name="Zhang J."/>
            <person name="Kudrna D."/>
            <person name="Lee S."/>
            <person name="Talag J."/>
            <person name="Rajasekar S."/>
            <person name="Welchert J."/>
            <person name="Hsing Y.-I."/>
            <person name="Wing R.A."/>
        </authorList>
    </citation>
    <scope>NUCLEOTIDE SEQUENCE [LARGE SCALE GENOMIC DNA]</scope>
    <source>
        <strain evidence="2">SL10</strain>
    </source>
</reference>
<feature type="region of interest" description="Disordered" evidence="1">
    <location>
        <begin position="1"/>
        <end position="21"/>
    </location>
</feature>
<protein>
    <submittedName>
        <fullName evidence="2">Uncharacterized protein</fullName>
    </submittedName>
</protein>
<dbReference type="HOGENOM" id="CLU_1550011_0_0_1"/>
<keyword evidence="3" id="KW-1185">Reference proteome</keyword>
<name>A0A0E0HQ99_ORYNI</name>
<organism evidence="2">
    <name type="scientific">Oryza nivara</name>
    <name type="common">Indian wild rice</name>
    <name type="synonym">Oryza sativa f. spontanea</name>
    <dbReference type="NCBI Taxonomy" id="4536"/>
    <lineage>
        <taxon>Eukaryota</taxon>
        <taxon>Viridiplantae</taxon>
        <taxon>Streptophyta</taxon>
        <taxon>Embryophyta</taxon>
        <taxon>Tracheophyta</taxon>
        <taxon>Spermatophyta</taxon>
        <taxon>Magnoliopsida</taxon>
        <taxon>Liliopsida</taxon>
        <taxon>Poales</taxon>
        <taxon>Poaceae</taxon>
        <taxon>BOP clade</taxon>
        <taxon>Oryzoideae</taxon>
        <taxon>Oryzeae</taxon>
        <taxon>Oryzinae</taxon>
        <taxon>Oryza</taxon>
    </lineage>
</organism>
<dbReference type="Proteomes" id="UP000006591">
    <property type="component" value="Chromosome 6"/>
</dbReference>
<evidence type="ECO:0000256" key="1">
    <source>
        <dbReference type="SAM" id="MobiDB-lite"/>
    </source>
</evidence>